<dbReference type="RefSeq" id="WP_209669009.1">
    <property type="nucleotide sequence ID" value="NZ_JAGGMS010000001.1"/>
</dbReference>
<evidence type="ECO:0000313" key="3">
    <source>
        <dbReference type="EMBL" id="MBP2186136.1"/>
    </source>
</evidence>
<dbReference type="InterPro" id="IPR041581">
    <property type="entry name" value="Glyoxalase_6"/>
</dbReference>
<dbReference type="Gene3D" id="3.10.180.10">
    <property type="entry name" value="2,3-Dihydroxybiphenyl 1,2-Dioxygenase, domain 1"/>
    <property type="match status" value="1"/>
</dbReference>
<dbReference type="SUPFAM" id="SSF54593">
    <property type="entry name" value="Glyoxalase/Bleomycin resistance protein/Dihydroxybiphenyl dioxygenase"/>
    <property type="match status" value="1"/>
</dbReference>
<dbReference type="PANTHER" id="PTHR35908:SF1">
    <property type="entry name" value="CONSERVED PROTEIN"/>
    <property type="match status" value="1"/>
</dbReference>
<dbReference type="PANTHER" id="PTHR35908">
    <property type="entry name" value="HYPOTHETICAL FUSION PROTEIN"/>
    <property type="match status" value="1"/>
</dbReference>
<name>A0ABS4Q390_9PSEU</name>
<comment type="caution">
    <text evidence="3">The sequence shown here is derived from an EMBL/GenBank/DDBJ whole genome shotgun (WGS) entry which is preliminary data.</text>
</comment>
<reference evidence="3 4" key="1">
    <citation type="submission" date="2021-03" db="EMBL/GenBank/DDBJ databases">
        <title>Sequencing the genomes of 1000 actinobacteria strains.</title>
        <authorList>
            <person name="Klenk H.-P."/>
        </authorList>
    </citation>
    <scope>NUCLEOTIDE SEQUENCE [LARGE SCALE GENOMIC DNA]</scope>
    <source>
        <strain evidence="3 4">DSM 45510</strain>
    </source>
</reference>
<organism evidence="3 4">
    <name type="scientific">Amycolatopsis magusensis</name>
    <dbReference type="NCBI Taxonomy" id="882444"/>
    <lineage>
        <taxon>Bacteria</taxon>
        <taxon>Bacillati</taxon>
        <taxon>Actinomycetota</taxon>
        <taxon>Actinomycetes</taxon>
        <taxon>Pseudonocardiales</taxon>
        <taxon>Pseudonocardiaceae</taxon>
        <taxon>Amycolatopsis</taxon>
    </lineage>
</organism>
<dbReference type="InterPro" id="IPR029068">
    <property type="entry name" value="Glyas_Bleomycin-R_OHBP_Dase"/>
</dbReference>
<evidence type="ECO:0000313" key="4">
    <source>
        <dbReference type="Proteomes" id="UP000741013"/>
    </source>
</evidence>
<dbReference type="EMBL" id="JAGGMS010000001">
    <property type="protein sequence ID" value="MBP2186136.1"/>
    <property type="molecule type" value="Genomic_DNA"/>
</dbReference>
<feature type="domain" description="Glyoxalase-like" evidence="2">
    <location>
        <begin position="5"/>
        <end position="111"/>
    </location>
</feature>
<dbReference type="Pfam" id="PF18029">
    <property type="entry name" value="Glyoxalase_6"/>
    <property type="match status" value="1"/>
</dbReference>
<protein>
    <recommendedName>
        <fullName evidence="2">Glyoxalase-like domain-containing protein</fullName>
    </recommendedName>
</protein>
<keyword evidence="4" id="KW-1185">Reference proteome</keyword>
<evidence type="ECO:0000256" key="1">
    <source>
        <dbReference type="SAM" id="MobiDB-lite"/>
    </source>
</evidence>
<sequence>MGLSAVVFDVARPWAVAGFWSDLVEWQIMADGPGRVEVFSKDFTLAFEESPVPKTVKNRIHLDLASPSAAVQKSIVDRALSLGATRADIGQRGELPWEVLADPAGNEFCVLEPRPEYTGTFAAVVLDAGPIEPAAFDRLGEFWSATTGWPIHRRHPVQLGLRAPEGTGPWLEVLLDGDAKQVEDRVRFEVTGPEPGPHQDPEGNDFRVVSPA</sequence>
<proteinExistence type="predicted"/>
<gene>
    <name evidence="3" type="ORF">JOM49_007662</name>
</gene>
<evidence type="ECO:0000259" key="2">
    <source>
        <dbReference type="Pfam" id="PF18029"/>
    </source>
</evidence>
<feature type="region of interest" description="Disordered" evidence="1">
    <location>
        <begin position="190"/>
        <end position="212"/>
    </location>
</feature>
<dbReference type="Proteomes" id="UP000741013">
    <property type="component" value="Unassembled WGS sequence"/>
</dbReference>
<accession>A0ABS4Q390</accession>